<name>A0AAW1ULX2_9CUCU</name>
<dbReference type="Pfam" id="PF02535">
    <property type="entry name" value="Zip"/>
    <property type="match status" value="1"/>
</dbReference>
<accession>A0AAW1ULX2</accession>
<comment type="subcellular location">
    <subcellularLocation>
        <location evidence="1">Membrane</location>
        <topology evidence="1">Multi-pass membrane protein</topology>
    </subcellularLocation>
</comment>
<evidence type="ECO:0000313" key="6">
    <source>
        <dbReference type="EMBL" id="KAK9881452.1"/>
    </source>
</evidence>
<feature type="transmembrane region" description="Helical" evidence="5">
    <location>
        <begin position="12"/>
        <end position="33"/>
    </location>
</feature>
<protein>
    <submittedName>
        <fullName evidence="6">Uncharacterized protein</fullName>
    </submittedName>
</protein>
<evidence type="ECO:0000256" key="3">
    <source>
        <dbReference type="ARBA" id="ARBA00022989"/>
    </source>
</evidence>
<sequence>MQLIVAKCLSALLLVSVRFSVVSVPLYLHLIIYKKCDKRAETLMSARNRQRFNFHMAILHSFGAGVMLCTCLVHLVTSVHSAMWQEFHLDIGINSQYSQLLICAGFFMIYFLEEIGQWIITKVPSKPLFENKEYSKSISSTGQSVICSISDNLLEHQNLSQYRYRQRSL</sequence>
<gene>
    <name evidence="6" type="ORF">WA026_016338</name>
</gene>
<evidence type="ECO:0000256" key="2">
    <source>
        <dbReference type="ARBA" id="ARBA00022692"/>
    </source>
</evidence>
<evidence type="ECO:0000256" key="4">
    <source>
        <dbReference type="ARBA" id="ARBA00023136"/>
    </source>
</evidence>
<dbReference type="GO" id="GO:0016020">
    <property type="term" value="C:membrane"/>
    <property type="evidence" value="ECO:0007669"/>
    <property type="project" value="UniProtKB-SubCell"/>
</dbReference>
<keyword evidence="4 5" id="KW-0472">Membrane</keyword>
<proteinExistence type="predicted"/>
<dbReference type="GO" id="GO:0046873">
    <property type="term" value="F:metal ion transmembrane transporter activity"/>
    <property type="evidence" value="ECO:0007669"/>
    <property type="project" value="InterPro"/>
</dbReference>
<keyword evidence="7" id="KW-1185">Reference proteome</keyword>
<dbReference type="AlphaFoldDB" id="A0AAW1ULX2"/>
<keyword evidence="2 5" id="KW-0812">Transmembrane</keyword>
<dbReference type="Proteomes" id="UP001431783">
    <property type="component" value="Unassembled WGS sequence"/>
</dbReference>
<evidence type="ECO:0000256" key="1">
    <source>
        <dbReference type="ARBA" id="ARBA00004141"/>
    </source>
</evidence>
<evidence type="ECO:0000256" key="5">
    <source>
        <dbReference type="SAM" id="Phobius"/>
    </source>
</evidence>
<feature type="transmembrane region" description="Helical" evidence="5">
    <location>
        <begin position="54"/>
        <end position="76"/>
    </location>
</feature>
<dbReference type="InterPro" id="IPR003689">
    <property type="entry name" value="ZIP"/>
</dbReference>
<comment type="caution">
    <text evidence="6">The sequence shown here is derived from an EMBL/GenBank/DDBJ whole genome shotgun (WGS) entry which is preliminary data.</text>
</comment>
<reference evidence="6 7" key="1">
    <citation type="submission" date="2023-03" db="EMBL/GenBank/DDBJ databases">
        <title>Genome insight into feeding habits of ladybird beetles.</title>
        <authorList>
            <person name="Li H.-S."/>
            <person name="Huang Y.-H."/>
            <person name="Pang H."/>
        </authorList>
    </citation>
    <scope>NUCLEOTIDE SEQUENCE [LARGE SCALE GENOMIC DNA]</scope>
    <source>
        <strain evidence="6">SYSU_2023b</strain>
        <tissue evidence="6">Whole body</tissue>
    </source>
</reference>
<feature type="transmembrane region" description="Helical" evidence="5">
    <location>
        <begin position="96"/>
        <end position="112"/>
    </location>
</feature>
<organism evidence="6 7">
    <name type="scientific">Henosepilachna vigintioctopunctata</name>
    <dbReference type="NCBI Taxonomy" id="420089"/>
    <lineage>
        <taxon>Eukaryota</taxon>
        <taxon>Metazoa</taxon>
        <taxon>Ecdysozoa</taxon>
        <taxon>Arthropoda</taxon>
        <taxon>Hexapoda</taxon>
        <taxon>Insecta</taxon>
        <taxon>Pterygota</taxon>
        <taxon>Neoptera</taxon>
        <taxon>Endopterygota</taxon>
        <taxon>Coleoptera</taxon>
        <taxon>Polyphaga</taxon>
        <taxon>Cucujiformia</taxon>
        <taxon>Coccinelloidea</taxon>
        <taxon>Coccinellidae</taxon>
        <taxon>Epilachninae</taxon>
        <taxon>Epilachnini</taxon>
        <taxon>Henosepilachna</taxon>
    </lineage>
</organism>
<keyword evidence="3 5" id="KW-1133">Transmembrane helix</keyword>
<dbReference type="EMBL" id="JARQZJ010000069">
    <property type="protein sequence ID" value="KAK9881452.1"/>
    <property type="molecule type" value="Genomic_DNA"/>
</dbReference>
<evidence type="ECO:0000313" key="7">
    <source>
        <dbReference type="Proteomes" id="UP001431783"/>
    </source>
</evidence>